<dbReference type="Proteomes" id="UP000036987">
    <property type="component" value="Unassembled WGS sequence"/>
</dbReference>
<keyword evidence="11" id="KW-1185">Reference proteome</keyword>
<accession>A0A0K9PUD0</accession>
<dbReference type="PANTHER" id="PTHR45926">
    <property type="entry name" value="OSJNBA0053K19.4 PROTEIN"/>
    <property type="match status" value="1"/>
</dbReference>
<evidence type="ECO:0000313" key="10">
    <source>
        <dbReference type="EMBL" id="KMZ72586.1"/>
    </source>
</evidence>
<feature type="domain" description="NET" evidence="9">
    <location>
        <begin position="346"/>
        <end position="427"/>
    </location>
</feature>
<dbReference type="GO" id="GO:0004674">
    <property type="term" value="F:protein serine/threonine kinase activity"/>
    <property type="evidence" value="ECO:0000318"/>
    <property type="project" value="GO_Central"/>
</dbReference>
<keyword evidence="5" id="KW-0175">Coiled coil</keyword>
<dbReference type="PRINTS" id="PR00503">
    <property type="entry name" value="BROMODOMAIN"/>
</dbReference>
<keyword evidence="7" id="KW-0812">Transmembrane</keyword>
<protein>
    <submittedName>
        <fullName evidence="10">Putative Bromodomain-containing protein</fullName>
    </submittedName>
</protein>
<dbReference type="GO" id="GO:0006338">
    <property type="term" value="P:chromatin remodeling"/>
    <property type="evidence" value="ECO:0000318"/>
    <property type="project" value="GO_Central"/>
</dbReference>
<proteinExistence type="predicted"/>
<dbReference type="GO" id="GO:0000785">
    <property type="term" value="C:chromatin"/>
    <property type="evidence" value="ECO:0000318"/>
    <property type="project" value="GO_Central"/>
</dbReference>
<feature type="region of interest" description="Disordered" evidence="6">
    <location>
        <begin position="90"/>
        <end position="128"/>
    </location>
</feature>
<dbReference type="SUPFAM" id="SSF47370">
    <property type="entry name" value="Bromodomain"/>
    <property type="match status" value="1"/>
</dbReference>
<keyword evidence="7" id="KW-1133">Transmembrane helix</keyword>
<dbReference type="Gene3D" id="1.20.1270.220">
    <property type="match status" value="1"/>
</dbReference>
<feature type="transmembrane region" description="Helical" evidence="7">
    <location>
        <begin position="21"/>
        <end position="37"/>
    </location>
</feature>
<dbReference type="EMBL" id="LFYR01000624">
    <property type="protein sequence ID" value="KMZ72586.1"/>
    <property type="molecule type" value="Genomic_DNA"/>
</dbReference>
<dbReference type="PROSITE" id="PS50014">
    <property type="entry name" value="BROMODOMAIN_2"/>
    <property type="match status" value="1"/>
</dbReference>
<evidence type="ECO:0000256" key="4">
    <source>
        <dbReference type="PROSITE-ProRule" id="PRU00035"/>
    </source>
</evidence>
<gene>
    <name evidence="10" type="ORF">ZOSMA_161G00350</name>
</gene>
<comment type="caution">
    <text evidence="10">The sequence shown here is derived from an EMBL/GenBank/DDBJ whole genome shotgun (WGS) entry which is preliminary data.</text>
</comment>
<dbReference type="SMART" id="SM00297">
    <property type="entry name" value="BROMO"/>
    <property type="match status" value="1"/>
</dbReference>
<organism evidence="10 11">
    <name type="scientific">Zostera marina</name>
    <name type="common">Eelgrass</name>
    <dbReference type="NCBI Taxonomy" id="29655"/>
    <lineage>
        <taxon>Eukaryota</taxon>
        <taxon>Viridiplantae</taxon>
        <taxon>Streptophyta</taxon>
        <taxon>Embryophyta</taxon>
        <taxon>Tracheophyta</taxon>
        <taxon>Spermatophyta</taxon>
        <taxon>Magnoliopsida</taxon>
        <taxon>Liliopsida</taxon>
        <taxon>Zosteraceae</taxon>
        <taxon>Zostera</taxon>
    </lineage>
</organism>
<evidence type="ECO:0000259" key="8">
    <source>
        <dbReference type="PROSITE" id="PS50014"/>
    </source>
</evidence>
<dbReference type="InterPro" id="IPR027353">
    <property type="entry name" value="NET_dom"/>
</dbReference>
<evidence type="ECO:0000256" key="7">
    <source>
        <dbReference type="SAM" id="Phobius"/>
    </source>
</evidence>
<reference evidence="11" key="1">
    <citation type="journal article" date="2016" name="Nature">
        <title>The genome of the seagrass Zostera marina reveals angiosperm adaptation to the sea.</title>
        <authorList>
            <person name="Olsen J.L."/>
            <person name="Rouze P."/>
            <person name="Verhelst B."/>
            <person name="Lin Y.-C."/>
            <person name="Bayer T."/>
            <person name="Collen J."/>
            <person name="Dattolo E."/>
            <person name="De Paoli E."/>
            <person name="Dittami S."/>
            <person name="Maumus F."/>
            <person name="Michel G."/>
            <person name="Kersting A."/>
            <person name="Lauritano C."/>
            <person name="Lohaus R."/>
            <person name="Toepel M."/>
            <person name="Tonon T."/>
            <person name="Vanneste K."/>
            <person name="Amirebrahimi M."/>
            <person name="Brakel J."/>
            <person name="Bostroem C."/>
            <person name="Chovatia M."/>
            <person name="Grimwood J."/>
            <person name="Jenkins J.W."/>
            <person name="Jueterbock A."/>
            <person name="Mraz A."/>
            <person name="Stam W.T."/>
            <person name="Tice H."/>
            <person name="Bornberg-Bauer E."/>
            <person name="Green P.J."/>
            <person name="Pearson G.A."/>
            <person name="Procaccini G."/>
            <person name="Duarte C.M."/>
            <person name="Schmutz J."/>
            <person name="Reusch T.B.H."/>
            <person name="Van de Peer Y."/>
        </authorList>
    </citation>
    <scope>NUCLEOTIDE SEQUENCE [LARGE SCALE GENOMIC DNA]</scope>
    <source>
        <strain evidence="11">cv. Finnish</strain>
    </source>
</reference>
<evidence type="ECO:0000256" key="2">
    <source>
        <dbReference type="ARBA" id="ARBA00023117"/>
    </source>
</evidence>
<evidence type="ECO:0000313" key="11">
    <source>
        <dbReference type="Proteomes" id="UP000036987"/>
    </source>
</evidence>
<name>A0A0K9PUD0_ZOSMR</name>
<feature type="domain" description="Bromo" evidence="8">
    <location>
        <begin position="201"/>
        <end position="276"/>
    </location>
</feature>
<feature type="coiled-coil region" evidence="5">
    <location>
        <begin position="159"/>
        <end position="186"/>
    </location>
</feature>
<keyword evidence="2 4" id="KW-0103">Bromodomain</keyword>
<dbReference type="PROSITE" id="PS51525">
    <property type="entry name" value="NET"/>
    <property type="match status" value="1"/>
</dbReference>
<dbReference type="GO" id="GO:0005634">
    <property type="term" value="C:nucleus"/>
    <property type="evidence" value="ECO:0000318"/>
    <property type="project" value="GO_Central"/>
</dbReference>
<dbReference type="InterPro" id="IPR036427">
    <property type="entry name" value="Bromodomain-like_sf"/>
</dbReference>
<evidence type="ECO:0000256" key="5">
    <source>
        <dbReference type="SAM" id="Coils"/>
    </source>
</evidence>
<feature type="coiled-coil region" evidence="5">
    <location>
        <begin position="299"/>
        <end position="348"/>
    </location>
</feature>
<evidence type="ECO:0000256" key="1">
    <source>
        <dbReference type="ARBA" id="ARBA00023015"/>
    </source>
</evidence>
<dbReference type="GO" id="GO:0006357">
    <property type="term" value="P:regulation of transcription by RNA polymerase II"/>
    <property type="evidence" value="ECO:0000318"/>
    <property type="project" value="GO_Central"/>
</dbReference>
<dbReference type="AlphaFoldDB" id="A0A0K9PUD0"/>
<evidence type="ECO:0000259" key="9">
    <source>
        <dbReference type="PROSITE" id="PS51525"/>
    </source>
</evidence>
<dbReference type="InterPro" id="IPR001487">
    <property type="entry name" value="Bromodomain"/>
</dbReference>
<evidence type="ECO:0000256" key="6">
    <source>
        <dbReference type="SAM" id="MobiDB-lite"/>
    </source>
</evidence>
<keyword evidence="3" id="KW-0804">Transcription</keyword>
<evidence type="ECO:0000256" key="3">
    <source>
        <dbReference type="ARBA" id="ARBA00023163"/>
    </source>
</evidence>
<dbReference type="Pfam" id="PF00439">
    <property type="entry name" value="Bromodomain"/>
    <property type="match status" value="1"/>
</dbReference>
<dbReference type="InterPro" id="IPR038336">
    <property type="entry name" value="NET_sf"/>
</dbReference>
<dbReference type="STRING" id="29655.A0A0K9PUD0"/>
<dbReference type="GO" id="GO:0003682">
    <property type="term" value="F:chromatin binding"/>
    <property type="evidence" value="ECO:0000318"/>
    <property type="project" value="GO_Central"/>
</dbReference>
<keyword evidence="7" id="KW-0472">Membrane</keyword>
<keyword evidence="1" id="KW-0805">Transcription regulation</keyword>
<sequence>MVKKYQRQTWTQRAHGPNGELRMLVIYRFFFIFFIGVKRKRKVRFFFFSSPLLFLLRRNRCSLFLRRLIYRVSKSPKSLLFPMCREENEKGGGREMSSSVKPPAEAVAGTSKAAEKNQTSDGQRRSDLGMVRNQVDGVASKVDELEKTVSGLSQYYTLARQKKNAIADAKRQANLLKIESNRKKRKTELFRRFKTIFKKIMQHEWSWPFQQPVDVKGLGLEDYYTVIKKPMHLAAIEERMEQQGSSGYKDVRETYSDVKLVFENAIKYNGKTEDVHVMASLLLKKLEVKWQMLLPKVREEEAKQKLECAQLNMENLAAQEEVDNARIAKETSKLLHDISRQLSNLKEEVVNNCRKISTVEKGAIARGLTKLPAADLQKALDIITNNNSNFTITQEGIDIDIDSQSNSTLWRLKFFIKSRMQALQENYKCIATNAETDLEKPAPKKRRKNAQAPK</sequence>
<dbReference type="GO" id="GO:0042393">
    <property type="term" value="F:histone binding"/>
    <property type="evidence" value="ECO:0000318"/>
    <property type="project" value="GO_Central"/>
</dbReference>
<dbReference type="OrthoDB" id="21449at2759"/>
<dbReference type="Pfam" id="PF17035">
    <property type="entry name" value="BET"/>
    <property type="match status" value="1"/>
</dbReference>
<dbReference type="Gene3D" id="1.20.920.10">
    <property type="entry name" value="Bromodomain-like"/>
    <property type="match status" value="1"/>
</dbReference>